<evidence type="ECO:0000313" key="2">
    <source>
        <dbReference type="EnsemblPlants" id="OBART04G01590.1"/>
    </source>
</evidence>
<proteinExistence type="predicted"/>
<feature type="transmembrane region" description="Helical" evidence="1">
    <location>
        <begin position="30"/>
        <end position="55"/>
    </location>
</feature>
<reference evidence="2" key="2">
    <citation type="submission" date="2015-03" db="UniProtKB">
        <authorList>
            <consortium name="EnsemblPlants"/>
        </authorList>
    </citation>
    <scope>IDENTIFICATION</scope>
</reference>
<dbReference type="PaxDb" id="65489-OBART04G01590.1"/>
<evidence type="ECO:0008006" key="4">
    <source>
        <dbReference type="Google" id="ProtNLM"/>
    </source>
</evidence>
<evidence type="ECO:0000256" key="1">
    <source>
        <dbReference type="SAM" id="Phobius"/>
    </source>
</evidence>
<reference evidence="2" key="1">
    <citation type="journal article" date="2009" name="Rice">
        <title>De Novo Next Generation Sequencing of Plant Genomes.</title>
        <authorList>
            <person name="Rounsley S."/>
            <person name="Marri P.R."/>
            <person name="Yu Y."/>
            <person name="He R."/>
            <person name="Sisneros N."/>
            <person name="Goicoechea J.L."/>
            <person name="Lee S.J."/>
            <person name="Angelova A."/>
            <person name="Kudrna D."/>
            <person name="Luo M."/>
            <person name="Affourtit J."/>
            <person name="Desany B."/>
            <person name="Knight J."/>
            <person name="Niazi F."/>
            <person name="Egholm M."/>
            <person name="Wing R.A."/>
        </authorList>
    </citation>
    <scope>NUCLEOTIDE SEQUENCE [LARGE SCALE GENOMIC DNA]</scope>
    <source>
        <strain evidence="2">cv. IRGC 105608</strain>
    </source>
</reference>
<dbReference type="EnsemblPlants" id="OBART04G01590.1">
    <property type="protein sequence ID" value="OBART04G01590.1"/>
    <property type="gene ID" value="OBART04G01590"/>
</dbReference>
<evidence type="ECO:0000313" key="3">
    <source>
        <dbReference type="Proteomes" id="UP000026960"/>
    </source>
</evidence>
<sequence length="116" mass="13563">MELFLIYDILHTKAAVIHTWRYAYHVVDSAITYALLIGAILLEITTLLGTVGLWLDSIGQYNLFDFYTCDMTDLRGRIAMKVGLENWWNKLHYSSTTPQFQEISRSFCRMKYQRGD</sequence>
<dbReference type="HOGENOM" id="CLU_2100624_0_0_1"/>
<keyword evidence="1" id="KW-0812">Transmembrane</keyword>
<keyword evidence="1" id="KW-1133">Transmembrane helix</keyword>
<accession>A0A0D3FS91</accession>
<dbReference type="AlphaFoldDB" id="A0A0D3FS91"/>
<keyword evidence="3" id="KW-1185">Reference proteome</keyword>
<organism evidence="2">
    <name type="scientific">Oryza barthii</name>
    <dbReference type="NCBI Taxonomy" id="65489"/>
    <lineage>
        <taxon>Eukaryota</taxon>
        <taxon>Viridiplantae</taxon>
        <taxon>Streptophyta</taxon>
        <taxon>Embryophyta</taxon>
        <taxon>Tracheophyta</taxon>
        <taxon>Spermatophyta</taxon>
        <taxon>Magnoliopsida</taxon>
        <taxon>Liliopsida</taxon>
        <taxon>Poales</taxon>
        <taxon>Poaceae</taxon>
        <taxon>BOP clade</taxon>
        <taxon>Oryzoideae</taxon>
        <taxon>Oryzeae</taxon>
        <taxon>Oryzinae</taxon>
        <taxon>Oryza</taxon>
    </lineage>
</organism>
<keyword evidence="1" id="KW-0472">Membrane</keyword>
<dbReference type="STRING" id="65489.A0A0D3FS91"/>
<protein>
    <recommendedName>
        <fullName evidence="4">DUF4220 domain-containing protein</fullName>
    </recommendedName>
</protein>
<name>A0A0D3FS91_9ORYZ</name>
<dbReference type="Proteomes" id="UP000026960">
    <property type="component" value="Chromosome 4"/>
</dbReference>
<dbReference type="Gramene" id="OBART04G01590.1">
    <property type="protein sequence ID" value="OBART04G01590.1"/>
    <property type="gene ID" value="OBART04G01590"/>
</dbReference>